<dbReference type="Gene3D" id="1.25.40.390">
    <property type="match status" value="1"/>
</dbReference>
<dbReference type="InterPro" id="IPR012944">
    <property type="entry name" value="SusD_RagB_dom"/>
</dbReference>
<accession>A0ABW5L6P7</accession>
<keyword evidence="4" id="KW-0472">Membrane</keyword>
<organism evidence="8 9">
    <name type="scientific">Sphingobacterium tabacisoli</name>
    <dbReference type="NCBI Taxonomy" id="2044855"/>
    <lineage>
        <taxon>Bacteria</taxon>
        <taxon>Pseudomonadati</taxon>
        <taxon>Bacteroidota</taxon>
        <taxon>Sphingobacteriia</taxon>
        <taxon>Sphingobacteriales</taxon>
        <taxon>Sphingobacteriaceae</taxon>
        <taxon>Sphingobacterium</taxon>
    </lineage>
</organism>
<evidence type="ECO:0000259" key="6">
    <source>
        <dbReference type="Pfam" id="PF07980"/>
    </source>
</evidence>
<keyword evidence="9" id="KW-1185">Reference proteome</keyword>
<evidence type="ECO:0000256" key="3">
    <source>
        <dbReference type="ARBA" id="ARBA00022729"/>
    </source>
</evidence>
<dbReference type="Pfam" id="PF14322">
    <property type="entry name" value="SusD-like_3"/>
    <property type="match status" value="1"/>
</dbReference>
<evidence type="ECO:0000313" key="8">
    <source>
        <dbReference type="EMBL" id="MFD2556729.1"/>
    </source>
</evidence>
<evidence type="ECO:0000313" key="9">
    <source>
        <dbReference type="Proteomes" id="UP001597440"/>
    </source>
</evidence>
<sequence>MKNISIILSAATIIGFSISCTKFDDSVYAVYTEQNFPKTPEQFVALTGPVYTAAQSFFNNNYYDLQQTCTDEVIVPTRGGDWFDGGKWQEMHFHTWTPSSELMRNSWEWGFNAIGSSNLILKMYEPLAESDLKNQTMAEVKTMRAWYYFCMMDAFGNIPIVTTFDQNASAPVQEKRNKVFEFIATELETNLPLLSEEVSSKTYGRPTKWMAHTLLAKLYLNAEVYTGIPQWDKVVEHCNAVINSGKYDLETNYFSMFAPDNGPSSKEPIFSVPFDAQKATGNLLFNKTLHYGHRDTYKLTTNPWNGWCTTPAFFDKFEDEDLRKAQWLYGQQKDSKGGNLIFNGINVILDPYFFPAFDLGAGDNLGRLAGARNVKYAPDPNAVSNNANNDIIIYRYADVLLMKTEAIVRGSTKGNLVEALESINKIRDRAFNSNPSKRFNTASLTLKAIYDERGRELVMEMTRRTDMIRFGTFDDPNLFKGQTDLATERLFPIPTAARISNSNLQQNPGYPN</sequence>
<dbReference type="CDD" id="cd08977">
    <property type="entry name" value="SusD"/>
    <property type="match status" value="1"/>
</dbReference>
<keyword evidence="3" id="KW-0732">Signal</keyword>
<name>A0ABW5L6P7_9SPHI</name>
<evidence type="ECO:0000259" key="7">
    <source>
        <dbReference type="Pfam" id="PF14322"/>
    </source>
</evidence>
<gene>
    <name evidence="8" type="ORF">ACFSQW_20240</name>
</gene>
<dbReference type="SUPFAM" id="SSF48452">
    <property type="entry name" value="TPR-like"/>
    <property type="match status" value="1"/>
</dbReference>
<feature type="domain" description="SusD-like N-terminal" evidence="7">
    <location>
        <begin position="86"/>
        <end position="220"/>
    </location>
</feature>
<comment type="caution">
    <text evidence="8">The sequence shown here is derived from an EMBL/GenBank/DDBJ whole genome shotgun (WGS) entry which is preliminary data.</text>
</comment>
<comment type="similarity">
    <text evidence="2">Belongs to the SusD family.</text>
</comment>
<feature type="domain" description="RagB/SusD" evidence="6">
    <location>
        <begin position="376"/>
        <end position="510"/>
    </location>
</feature>
<comment type="subcellular location">
    <subcellularLocation>
        <location evidence="1">Cell outer membrane</location>
    </subcellularLocation>
</comment>
<dbReference type="InterPro" id="IPR033985">
    <property type="entry name" value="SusD-like_N"/>
</dbReference>
<dbReference type="Gene3D" id="1.10.3780.10">
    <property type="entry name" value="SusD-like"/>
    <property type="match status" value="1"/>
</dbReference>
<evidence type="ECO:0000256" key="1">
    <source>
        <dbReference type="ARBA" id="ARBA00004442"/>
    </source>
</evidence>
<dbReference type="EMBL" id="JBHULD010000025">
    <property type="protein sequence ID" value="MFD2556729.1"/>
    <property type="molecule type" value="Genomic_DNA"/>
</dbReference>
<evidence type="ECO:0000256" key="4">
    <source>
        <dbReference type="ARBA" id="ARBA00023136"/>
    </source>
</evidence>
<reference evidence="9" key="1">
    <citation type="journal article" date="2019" name="Int. J. Syst. Evol. Microbiol.">
        <title>The Global Catalogue of Microorganisms (GCM) 10K type strain sequencing project: providing services to taxonomists for standard genome sequencing and annotation.</title>
        <authorList>
            <consortium name="The Broad Institute Genomics Platform"/>
            <consortium name="The Broad Institute Genome Sequencing Center for Infectious Disease"/>
            <person name="Wu L."/>
            <person name="Ma J."/>
        </authorList>
    </citation>
    <scope>NUCLEOTIDE SEQUENCE [LARGE SCALE GENOMIC DNA]</scope>
    <source>
        <strain evidence="9">KCTC 52298</strain>
    </source>
</reference>
<dbReference type="InterPro" id="IPR011990">
    <property type="entry name" value="TPR-like_helical_dom_sf"/>
</dbReference>
<keyword evidence="5" id="KW-0998">Cell outer membrane</keyword>
<dbReference type="PROSITE" id="PS51257">
    <property type="entry name" value="PROKAR_LIPOPROTEIN"/>
    <property type="match status" value="1"/>
</dbReference>
<protein>
    <submittedName>
        <fullName evidence="8">RagB/SusD family nutrient uptake outer membrane protein</fullName>
    </submittedName>
</protein>
<proteinExistence type="inferred from homology"/>
<dbReference type="Proteomes" id="UP001597440">
    <property type="component" value="Unassembled WGS sequence"/>
</dbReference>
<evidence type="ECO:0000256" key="2">
    <source>
        <dbReference type="ARBA" id="ARBA00006275"/>
    </source>
</evidence>
<dbReference type="Gene3D" id="1.25.40.10">
    <property type="entry name" value="Tetratricopeptide repeat domain"/>
    <property type="match status" value="1"/>
</dbReference>
<evidence type="ECO:0000256" key="5">
    <source>
        <dbReference type="ARBA" id="ARBA00023237"/>
    </source>
</evidence>
<dbReference type="Pfam" id="PF07980">
    <property type="entry name" value="SusD_RagB"/>
    <property type="match status" value="1"/>
</dbReference>